<evidence type="ECO:0008006" key="10">
    <source>
        <dbReference type="Google" id="ProtNLM"/>
    </source>
</evidence>
<dbReference type="Proteomes" id="UP000184188">
    <property type="component" value="Unassembled WGS sequence"/>
</dbReference>
<comment type="cofactor">
    <cofactor evidence="1 5">
        <name>heme</name>
        <dbReference type="ChEBI" id="CHEBI:30413"/>
    </cofactor>
</comment>
<evidence type="ECO:0000256" key="1">
    <source>
        <dbReference type="ARBA" id="ARBA00001971"/>
    </source>
</evidence>
<accession>A0A1L9SFY6</accession>
<organism evidence="8 9">
    <name type="scientific">Penicilliopsis zonata CBS 506.65</name>
    <dbReference type="NCBI Taxonomy" id="1073090"/>
    <lineage>
        <taxon>Eukaryota</taxon>
        <taxon>Fungi</taxon>
        <taxon>Dikarya</taxon>
        <taxon>Ascomycota</taxon>
        <taxon>Pezizomycotina</taxon>
        <taxon>Eurotiomycetes</taxon>
        <taxon>Eurotiomycetidae</taxon>
        <taxon>Eurotiales</taxon>
        <taxon>Aspergillaceae</taxon>
        <taxon>Penicilliopsis</taxon>
    </lineage>
</organism>
<sequence>MENKVLFLWLWPVSFILNIFLSLRYALRHGFSSMPSARFSWPNGQGTAKFFDGHKAAVRWRRELGRLYRIWDGTSPEIVLTQPHHLQQYFRHSHDHVKSSDNNAGWLFHELLGSCVGVVSRDQWRNLRKEVDGPFTRPAAMNHTAMIISNVRRFLHPFQDEERILDPVNDLKACAFFVVAEIFFGELSLKQRLALEKIAPIREGLFKHAFQGGVNRYPILRHWPGSANADLQQFQRQWETLVLEGYSHAQRQKLASPIVVLWDAVAEGRISKAELLQTLDESLFANLDVTAIAVSWMIIHLALHPAIQDELRQQLAPVKDDDDQYRQYLNRDDTLLAWCVYESARLKPILPFSNPESAMTDHIIDGYLVPKNVDVIVDTHAINVDNPFWGSNATGYDPHRFAVLPSDQLRYNLWRFGVGPRKCLGRNVADRLLRTIAAEMVLSFDMQTEGGEICVKEESWIGLPDTKVRVMSVNRHM</sequence>
<dbReference type="InterPro" id="IPR017972">
    <property type="entry name" value="Cyt_P450_CS"/>
</dbReference>
<evidence type="ECO:0000256" key="7">
    <source>
        <dbReference type="SAM" id="Phobius"/>
    </source>
</evidence>
<dbReference type="GO" id="GO:0020037">
    <property type="term" value="F:heme binding"/>
    <property type="evidence" value="ECO:0007669"/>
    <property type="project" value="InterPro"/>
</dbReference>
<proteinExistence type="inferred from homology"/>
<feature type="binding site" description="axial binding residue" evidence="5">
    <location>
        <position position="423"/>
    </location>
    <ligand>
        <name>heme</name>
        <dbReference type="ChEBI" id="CHEBI:30413"/>
    </ligand>
    <ligandPart>
        <name>Fe</name>
        <dbReference type="ChEBI" id="CHEBI:18248"/>
    </ligandPart>
</feature>
<dbReference type="InterPro" id="IPR036396">
    <property type="entry name" value="Cyt_P450_sf"/>
</dbReference>
<dbReference type="SUPFAM" id="SSF48264">
    <property type="entry name" value="Cytochrome P450"/>
    <property type="match status" value="1"/>
</dbReference>
<dbReference type="InterPro" id="IPR002401">
    <property type="entry name" value="Cyt_P450_E_grp-I"/>
</dbReference>
<keyword evidence="7" id="KW-1133">Transmembrane helix</keyword>
<keyword evidence="4 5" id="KW-0408">Iron</keyword>
<keyword evidence="2 5" id="KW-0479">Metal-binding</keyword>
<gene>
    <name evidence="8" type="ORF">ASPZODRAFT_167643</name>
</gene>
<evidence type="ECO:0000256" key="4">
    <source>
        <dbReference type="ARBA" id="ARBA00023004"/>
    </source>
</evidence>
<dbReference type="InterPro" id="IPR050121">
    <property type="entry name" value="Cytochrome_P450_monoxygenase"/>
</dbReference>
<dbReference type="Pfam" id="PF00067">
    <property type="entry name" value="p450"/>
    <property type="match status" value="1"/>
</dbReference>
<comment type="similarity">
    <text evidence="6">Belongs to the cytochrome P450 family.</text>
</comment>
<dbReference type="PRINTS" id="PR00463">
    <property type="entry name" value="EP450I"/>
</dbReference>
<evidence type="ECO:0000256" key="6">
    <source>
        <dbReference type="RuleBase" id="RU000461"/>
    </source>
</evidence>
<dbReference type="RefSeq" id="XP_022580454.1">
    <property type="nucleotide sequence ID" value="XM_022726835.1"/>
</dbReference>
<evidence type="ECO:0000256" key="2">
    <source>
        <dbReference type="ARBA" id="ARBA00022723"/>
    </source>
</evidence>
<dbReference type="Gene3D" id="1.10.630.10">
    <property type="entry name" value="Cytochrome P450"/>
    <property type="match status" value="1"/>
</dbReference>
<dbReference type="STRING" id="1073090.A0A1L9SFY6"/>
<dbReference type="PROSITE" id="PS00086">
    <property type="entry name" value="CYTOCHROME_P450"/>
    <property type="match status" value="1"/>
</dbReference>
<dbReference type="PRINTS" id="PR00385">
    <property type="entry name" value="P450"/>
</dbReference>
<keyword evidence="5 6" id="KW-0349">Heme</keyword>
<protein>
    <recommendedName>
        <fullName evidence="10">Cytochrome P450</fullName>
    </recommendedName>
</protein>
<dbReference type="VEuPathDB" id="FungiDB:ASPZODRAFT_167643"/>
<evidence type="ECO:0000313" key="8">
    <source>
        <dbReference type="EMBL" id="OJJ45944.1"/>
    </source>
</evidence>
<dbReference type="CDD" id="cd20615">
    <property type="entry name" value="CYP_GliC-like"/>
    <property type="match status" value="1"/>
</dbReference>
<evidence type="ECO:0000256" key="3">
    <source>
        <dbReference type="ARBA" id="ARBA00023002"/>
    </source>
</evidence>
<keyword evidence="3 6" id="KW-0560">Oxidoreductase</keyword>
<dbReference type="AlphaFoldDB" id="A0A1L9SFY6"/>
<dbReference type="InterPro" id="IPR001128">
    <property type="entry name" value="Cyt_P450"/>
</dbReference>
<dbReference type="EMBL" id="KV878344">
    <property type="protein sequence ID" value="OJJ45944.1"/>
    <property type="molecule type" value="Genomic_DNA"/>
</dbReference>
<dbReference type="PANTHER" id="PTHR24305">
    <property type="entry name" value="CYTOCHROME P450"/>
    <property type="match status" value="1"/>
</dbReference>
<name>A0A1L9SFY6_9EURO</name>
<dbReference type="PANTHER" id="PTHR24305:SF235">
    <property type="entry name" value="CYTOCHROME P450 MONOOXYGENASE APDB-RELATED"/>
    <property type="match status" value="1"/>
</dbReference>
<dbReference type="GO" id="GO:0016705">
    <property type="term" value="F:oxidoreductase activity, acting on paired donors, with incorporation or reduction of molecular oxygen"/>
    <property type="evidence" value="ECO:0007669"/>
    <property type="project" value="InterPro"/>
</dbReference>
<evidence type="ECO:0000313" key="9">
    <source>
        <dbReference type="Proteomes" id="UP000184188"/>
    </source>
</evidence>
<dbReference type="GO" id="GO:0005506">
    <property type="term" value="F:iron ion binding"/>
    <property type="evidence" value="ECO:0007669"/>
    <property type="project" value="InterPro"/>
</dbReference>
<dbReference type="GO" id="GO:0044550">
    <property type="term" value="P:secondary metabolite biosynthetic process"/>
    <property type="evidence" value="ECO:0007669"/>
    <property type="project" value="UniProtKB-ARBA"/>
</dbReference>
<keyword evidence="6" id="KW-0503">Monooxygenase</keyword>
<keyword evidence="7" id="KW-0472">Membrane</keyword>
<keyword evidence="9" id="KW-1185">Reference proteome</keyword>
<dbReference type="GO" id="GO:0004497">
    <property type="term" value="F:monooxygenase activity"/>
    <property type="evidence" value="ECO:0007669"/>
    <property type="project" value="UniProtKB-KW"/>
</dbReference>
<dbReference type="GeneID" id="34613299"/>
<dbReference type="OrthoDB" id="2789670at2759"/>
<keyword evidence="7" id="KW-0812">Transmembrane</keyword>
<feature type="transmembrane region" description="Helical" evidence="7">
    <location>
        <begin position="6"/>
        <end position="27"/>
    </location>
</feature>
<evidence type="ECO:0000256" key="5">
    <source>
        <dbReference type="PIRSR" id="PIRSR602401-1"/>
    </source>
</evidence>
<reference evidence="9" key="1">
    <citation type="journal article" date="2017" name="Genome Biol.">
        <title>Comparative genomics reveals high biological diversity and specific adaptations in the industrially and medically important fungal genus Aspergillus.</title>
        <authorList>
            <person name="de Vries R.P."/>
            <person name="Riley R."/>
            <person name="Wiebenga A."/>
            <person name="Aguilar-Osorio G."/>
            <person name="Amillis S."/>
            <person name="Uchima C.A."/>
            <person name="Anderluh G."/>
            <person name="Asadollahi M."/>
            <person name="Askin M."/>
            <person name="Barry K."/>
            <person name="Battaglia E."/>
            <person name="Bayram O."/>
            <person name="Benocci T."/>
            <person name="Braus-Stromeyer S.A."/>
            <person name="Caldana C."/>
            <person name="Canovas D."/>
            <person name="Cerqueira G.C."/>
            <person name="Chen F."/>
            <person name="Chen W."/>
            <person name="Choi C."/>
            <person name="Clum A."/>
            <person name="Dos Santos R.A."/>
            <person name="Damasio A.R."/>
            <person name="Diallinas G."/>
            <person name="Emri T."/>
            <person name="Fekete E."/>
            <person name="Flipphi M."/>
            <person name="Freyberg S."/>
            <person name="Gallo A."/>
            <person name="Gournas C."/>
            <person name="Habgood R."/>
            <person name="Hainaut M."/>
            <person name="Harispe M.L."/>
            <person name="Henrissat B."/>
            <person name="Hilden K.S."/>
            <person name="Hope R."/>
            <person name="Hossain A."/>
            <person name="Karabika E."/>
            <person name="Karaffa L."/>
            <person name="Karanyi Z."/>
            <person name="Krasevec N."/>
            <person name="Kuo A."/>
            <person name="Kusch H."/>
            <person name="LaButti K."/>
            <person name="Lagendijk E.L."/>
            <person name="Lapidus A."/>
            <person name="Levasseur A."/>
            <person name="Lindquist E."/>
            <person name="Lipzen A."/>
            <person name="Logrieco A.F."/>
            <person name="MacCabe A."/>
            <person name="Maekelae M.R."/>
            <person name="Malavazi I."/>
            <person name="Melin P."/>
            <person name="Meyer V."/>
            <person name="Mielnichuk N."/>
            <person name="Miskei M."/>
            <person name="Molnar A.P."/>
            <person name="Mule G."/>
            <person name="Ngan C.Y."/>
            <person name="Orejas M."/>
            <person name="Orosz E."/>
            <person name="Ouedraogo J.P."/>
            <person name="Overkamp K.M."/>
            <person name="Park H.-S."/>
            <person name="Perrone G."/>
            <person name="Piumi F."/>
            <person name="Punt P.J."/>
            <person name="Ram A.F."/>
            <person name="Ramon A."/>
            <person name="Rauscher S."/>
            <person name="Record E."/>
            <person name="Riano-Pachon D.M."/>
            <person name="Robert V."/>
            <person name="Roehrig J."/>
            <person name="Ruller R."/>
            <person name="Salamov A."/>
            <person name="Salih N.S."/>
            <person name="Samson R.A."/>
            <person name="Sandor E."/>
            <person name="Sanguinetti M."/>
            <person name="Schuetze T."/>
            <person name="Sepcic K."/>
            <person name="Shelest E."/>
            <person name="Sherlock G."/>
            <person name="Sophianopoulou V."/>
            <person name="Squina F.M."/>
            <person name="Sun H."/>
            <person name="Susca A."/>
            <person name="Todd R.B."/>
            <person name="Tsang A."/>
            <person name="Unkles S.E."/>
            <person name="van de Wiele N."/>
            <person name="van Rossen-Uffink D."/>
            <person name="Oliveira J.V."/>
            <person name="Vesth T.C."/>
            <person name="Visser J."/>
            <person name="Yu J.-H."/>
            <person name="Zhou M."/>
            <person name="Andersen M.R."/>
            <person name="Archer D.B."/>
            <person name="Baker S.E."/>
            <person name="Benoit I."/>
            <person name="Brakhage A.A."/>
            <person name="Braus G.H."/>
            <person name="Fischer R."/>
            <person name="Frisvad J.C."/>
            <person name="Goldman G.H."/>
            <person name="Houbraken J."/>
            <person name="Oakley B."/>
            <person name="Pocsi I."/>
            <person name="Scazzocchio C."/>
            <person name="Seiboth B."/>
            <person name="vanKuyk P.A."/>
            <person name="Wortman J."/>
            <person name="Dyer P.S."/>
            <person name="Grigoriev I.V."/>
        </authorList>
    </citation>
    <scope>NUCLEOTIDE SEQUENCE [LARGE SCALE GENOMIC DNA]</scope>
    <source>
        <strain evidence="9">CBS 506.65</strain>
    </source>
</reference>